<dbReference type="GO" id="GO:0016042">
    <property type="term" value="P:lipid catabolic process"/>
    <property type="evidence" value="ECO:0007669"/>
    <property type="project" value="UniProtKB-KW"/>
</dbReference>
<reference evidence="5" key="1">
    <citation type="submission" date="2023-08" db="EMBL/GenBank/DDBJ databases">
        <authorList>
            <person name="Alioto T."/>
            <person name="Alioto T."/>
            <person name="Gomez Garrido J."/>
        </authorList>
    </citation>
    <scope>NUCLEOTIDE SEQUENCE</scope>
</reference>
<sequence>MKQLPQGNGKYEVGAMDIMTERSEEEPDGCFLRIYYPTMLNSEAAKGLSSSSSMKSNISECNYYSTEKQNNISWLPKSEYRDGYIRFIGKENSTLYNCLFNWFGEMAQPLQPIT</sequence>
<keyword evidence="2" id="KW-0378">Hydrolase</keyword>
<evidence type="ECO:0000256" key="1">
    <source>
        <dbReference type="ARBA" id="ARBA00013201"/>
    </source>
</evidence>
<dbReference type="EC" id="3.1.1.47" evidence="1"/>
<evidence type="ECO:0000313" key="5">
    <source>
        <dbReference type="EMBL" id="CAI9721412.1"/>
    </source>
</evidence>
<dbReference type="GO" id="GO:0003847">
    <property type="term" value="F:1-alkyl-2-acetylglycerophosphocholine esterase activity"/>
    <property type="evidence" value="ECO:0007669"/>
    <property type="project" value="UniProtKB-EC"/>
</dbReference>
<dbReference type="InterPro" id="IPR029058">
    <property type="entry name" value="AB_hydrolase_fold"/>
</dbReference>
<evidence type="ECO:0000313" key="6">
    <source>
        <dbReference type="Proteomes" id="UP001162480"/>
    </source>
</evidence>
<accession>A0AA36AV49</accession>
<organism evidence="5 6">
    <name type="scientific">Octopus vulgaris</name>
    <name type="common">Common octopus</name>
    <dbReference type="NCBI Taxonomy" id="6645"/>
    <lineage>
        <taxon>Eukaryota</taxon>
        <taxon>Metazoa</taxon>
        <taxon>Spiralia</taxon>
        <taxon>Lophotrochozoa</taxon>
        <taxon>Mollusca</taxon>
        <taxon>Cephalopoda</taxon>
        <taxon>Coleoidea</taxon>
        <taxon>Octopodiformes</taxon>
        <taxon>Octopoda</taxon>
        <taxon>Incirrata</taxon>
        <taxon>Octopodidae</taxon>
        <taxon>Octopus</taxon>
    </lineage>
</organism>
<dbReference type="Pfam" id="PF03403">
    <property type="entry name" value="PAF-AH_p_II"/>
    <property type="match status" value="1"/>
</dbReference>
<keyword evidence="4" id="KW-0443">Lipid metabolism</keyword>
<dbReference type="EMBL" id="OX597817">
    <property type="protein sequence ID" value="CAI9721412.1"/>
    <property type="molecule type" value="Genomic_DNA"/>
</dbReference>
<dbReference type="PANTHER" id="PTHR10272">
    <property type="entry name" value="PLATELET-ACTIVATING FACTOR ACETYLHYDROLASE"/>
    <property type="match status" value="1"/>
</dbReference>
<evidence type="ECO:0000256" key="4">
    <source>
        <dbReference type="ARBA" id="ARBA00023098"/>
    </source>
</evidence>
<dbReference type="Proteomes" id="UP001162480">
    <property type="component" value="Chromosome 4"/>
</dbReference>
<keyword evidence="6" id="KW-1185">Reference proteome</keyword>
<evidence type="ECO:0000256" key="2">
    <source>
        <dbReference type="ARBA" id="ARBA00022801"/>
    </source>
</evidence>
<name>A0AA36AV49_OCTVU</name>
<dbReference type="PANTHER" id="PTHR10272:SF0">
    <property type="entry name" value="PLATELET-ACTIVATING FACTOR ACETYLHYDROLASE"/>
    <property type="match status" value="1"/>
</dbReference>
<dbReference type="AlphaFoldDB" id="A0AA36AV49"/>
<proteinExistence type="predicted"/>
<keyword evidence="3" id="KW-0442">Lipid degradation</keyword>
<evidence type="ECO:0000256" key="3">
    <source>
        <dbReference type="ARBA" id="ARBA00022963"/>
    </source>
</evidence>
<gene>
    <name evidence="5" type="ORF">OCTVUL_1B025767</name>
</gene>
<dbReference type="Gene3D" id="3.40.50.1820">
    <property type="entry name" value="alpha/beta hydrolase"/>
    <property type="match status" value="1"/>
</dbReference>
<protein>
    <recommendedName>
        <fullName evidence="1">1-alkyl-2-acetylglycerophosphocholine esterase</fullName>
        <ecNumber evidence="1">3.1.1.47</ecNumber>
    </recommendedName>
</protein>